<dbReference type="PANTHER" id="PTHR33186">
    <property type="entry name" value="OS10G0136150 PROTEIN-RELATED"/>
    <property type="match status" value="1"/>
</dbReference>
<evidence type="ECO:0000313" key="2">
    <source>
        <dbReference type="Proteomes" id="UP000636709"/>
    </source>
</evidence>
<dbReference type="EMBL" id="JACEFO010001739">
    <property type="protein sequence ID" value="KAF8713919.1"/>
    <property type="molecule type" value="Genomic_DNA"/>
</dbReference>
<keyword evidence="2" id="KW-1185">Reference proteome</keyword>
<dbReference type="Proteomes" id="UP000636709">
    <property type="component" value="Unassembled WGS sequence"/>
</dbReference>
<organism evidence="1 2">
    <name type="scientific">Digitaria exilis</name>
    <dbReference type="NCBI Taxonomy" id="1010633"/>
    <lineage>
        <taxon>Eukaryota</taxon>
        <taxon>Viridiplantae</taxon>
        <taxon>Streptophyta</taxon>
        <taxon>Embryophyta</taxon>
        <taxon>Tracheophyta</taxon>
        <taxon>Spermatophyta</taxon>
        <taxon>Magnoliopsida</taxon>
        <taxon>Liliopsida</taxon>
        <taxon>Poales</taxon>
        <taxon>Poaceae</taxon>
        <taxon>PACMAD clade</taxon>
        <taxon>Panicoideae</taxon>
        <taxon>Panicodae</taxon>
        <taxon>Paniceae</taxon>
        <taxon>Anthephorinae</taxon>
        <taxon>Digitaria</taxon>
    </lineage>
</organism>
<sequence length="239" mass="26074">MRVLDTRPGPVLLQDMDPWLVSLEKVRLVVWNPITGEHRDVPRLPVVGHWLCWNASVLCAAAIGGCDHLSCHRGHFRVVVVGVHPKHSYAYSCVYSSEPGCAWFAHGGLPVTTTGLLFRSESIQALHVVEGGWQSDGEWYQSGVIDLKKFLPAANALFESPAAVGFDGGVIFIGTKVGNFVVDLKSDQLMQVRDHEYTHQVIDKLEVLYGVGILVDGKLASMGLLLGQLLGNNVISARP</sequence>
<dbReference type="AlphaFoldDB" id="A0A835BV32"/>
<name>A0A835BV32_9POAL</name>
<gene>
    <name evidence="1" type="ORF">HU200_027901</name>
</gene>
<accession>A0A835BV32</accession>
<comment type="caution">
    <text evidence="1">The sequence shown here is derived from an EMBL/GenBank/DDBJ whole genome shotgun (WGS) entry which is preliminary data.</text>
</comment>
<reference evidence="1" key="1">
    <citation type="submission" date="2020-07" db="EMBL/GenBank/DDBJ databases">
        <title>Genome sequence and genetic diversity analysis of an under-domesticated orphan crop, white fonio (Digitaria exilis).</title>
        <authorList>
            <person name="Bennetzen J.L."/>
            <person name="Chen S."/>
            <person name="Ma X."/>
            <person name="Wang X."/>
            <person name="Yssel A.E.J."/>
            <person name="Chaluvadi S.R."/>
            <person name="Johnson M."/>
            <person name="Gangashetty P."/>
            <person name="Hamidou F."/>
            <person name="Sanogo M.D."/>
            <person name="Zwaenepoel A."/>
            <person name="Wallace J."/>
            <person name="Van De Peer Y."/>
            <person name="Van Deynze A."/>
        </authorList>
    </citation>
    <scope>NUCLEOTIDE SEQUENCE</scope>
    <source>
        <tissue evidence="1">Leaves</tissue>
    </source>
</reference>
<evidence type="ECO:0000313" key="1">
    <source>
        <dbReference type="EMBL" id="KAF8713919.1"/>
    </source>
</evidence>
<proteinExistence type="predicted"/>
<protein>
    <submittedName>
        <fullName evidence="1">Uncharacterized protein</fullName>
    </submittedName>
</protein>
<dbReference type="PANTHER" id="PTHR33186:SF15">
    <property type="entry name" value="OS06G0249850 PROTEIN"/>
    <property type="match status" value="1"/>
</dbReference>